<keyword evidence="3" id="KW-0813">Transport</keyword>
<comment type="caution">
    <text evidence="10">The sequence shown here is derived from an EMBL/GenBank/DDBJ whole genome shotgun (WGS) entry which is preliminary data.</text>
</comment>
<dbReference type="Proteomes" id="UP001064489">
    <property type="component" value="Chromosome 11"/>
</dbReference>
<sequence>MRAVNNSNATTGGVNGHFGHWHSPIPFLFGGLGLMLLLIATALLILACSYRNSSSNLRSENEDKSGKRIGNMMKGETEPKIVVIMAGDQNPTYLAMPNPVSACSCQKSQHV</sequence>
<evidence type="ECO:0000256" key="7">
    <source>
        <dbReference type="ARBA" id="ARBA00023136"/>
    </source>
</evidence>
<dbReference type="InterPro" id="IPR040359">
    <property type="entry name" value="GDU"/>
</dbReference>
<keyword evidence="6 9" id="KW-1133">Transmembrane helix</keyword>
<evidence type="ECO:0000256" key="8">
    <source>
        <dbReference type="SAM" id="MobiDB-lite"/>
    </source>
</evidence>
<dbReference type="GO" id="GO:0080143">
    <property type="term" value="P:regulation of amino acid export"/>
    <property type="evidence" value="ECO:0007669"/>
    <property type="project" value="InterPro"/>
</dbReference>
<keyword evidence="7 9" id="KW-0472">Membrane</keyword>
<comment type="similarity">
    <text evidence="2">Belongs to the GLUTAMINE DUMPER 1 (TC 9.B.60) family.</text>
</comment>
<evidence type="ECO:0000256" key="6">
    <source>
        <dbReference type="ARBA" id="ARBA00022989"/>
    </source>
</evidence>
<reference evidence="10" key="1">
    <citation type="journal article" date="2022" name="Plant J.">
        <title>Strategies of tolerance reflected in two North American maple genomes.</title>
        <authorList>
            <person name="McEvoy S.L."/>
            <person name="Sezen U.U."/>
            <person name="Trouern-Trend A."/>
            <person name="McMahon S.M."/>
            <person name="Schaberg P.G."/>
            <person name="Yang J."/>
            <person name="Wegrzyn J.L."/>
            <person name="Swenson N.G."/>
        </authorList>
    </citation>
    <scope>NUCLEOTIDE SEQUENCE</scope>
    <source>
        <strain evidence="10">91603</strain>
    </source>
</reference>
<gene>
    <name evidence="10" type="ORF">LWI28_024249</name>
</gene>
<keyword evidence="11" id="KW-1185">Reference proteome</keyword>
<feature type="transmembrane region" description="Helical" evidence="9">
    <location>
        <begin position="27"/>
        <end position="48"/>
    </location>
</feature>
<evidence type="ECO:0000313" key="10">
    <source>
        <dbReference type="EMBL" id="KAI9154312.1"/>
    </source>
</evidence>
<comment type="subcellular location">
    <subcellularLocation>
        <location evidence="1">Membrane</location>
        <topology evidence="1">Single-pass membrane protein</topology>
    </subcellularLocation>
</comment>
<proteinExistence type="inferred from homology"/>
<dbReference type="GO" id="GO:0006865">
    <property type="term" value="P:amino acid transport"/>
    <property type="evidence" value="ECO:0007669"/>
    <property type="project" value="UniProtKB-KW"/>
</dbReference>
<dbReference type="AlphaFoldDB" id="A0AAD5I7E1"/>
<dbReference type="GO" id="GO:0016020">
    <property type="term" value="C:membrane"/>
    <property type="evidence" value="ECO:0007669"/>
    <property type="project" value="UniProtKB-SubCell"/>
</dbReference>
<name>A0AAD5I7E1_ACENE</name>
<organism evidence="10 11">
    <name type="scientific">Acer negundo</name>
    <name type="common">Box elder</name>
    <dbReference type="NCBI Taxonomy" id="4023"/>
    <lineage>
        <taxon>Eukaryota</taxon>
        <taxon>Viridiplantae</taxon>
        <taxon>Streptophyta</taxon>
        <taxon>Embryophyta</taxon>
        <taxon>Tracheophyta</taxon>
        <taxon>Spermatophyta</taxon>
        <taxon>Magnoliopsida</taxon>
        <taxon>eudicotyledons</taxon>
        <taxon>Gunneridae</taxon>
        <taxon>Pentapetalae</taxon>
        <taxon>rosids</taxon>
        <taxon>malvids</taxon>
        <taxon>Sapindales</taxon>
        <taxon>Sapindaceae</taxon>
        <taxon>Hippocastanoideae</taxon>
        <taxon>Acereae</taxon>
        <taxon>Acer</taxon>
    </lineage>
</organism>
<evidence type="ECO:0000313" key="11">
    <source>
        <dbReference type="Proteomes" id="UP001064489"/>
    </source>
</evidence>
<evidence type="ECO:0000256" key="2">
    <source>
        <dbReference type="ARBA" id="ARBA00009977"/>
    </source>
</evidence>
<evidence type="ECO:0000256" key="5">
    <source>
        <dbReference type="ARBA" id="ARBA00022970"/>
    </source>
</evidence>
<evidence type="ECO:0000256" key="1">
    <source>
        <dbReference type="ARBA" id="ARBA00004167"/>
    </source>
</evidence>
<evidence type="ECO:0000256" key="3">
    <source>
        <dbReference type="ARBA" id="ARBA00022448"/>
    </source>
</evidence>
<keyword evidence="4 9" id="KW-0812">Transmembrane</keyword>
<evidence type="ECO:0000256" key="4">
    <source>
        <dbReference type="ARBA" id="ARBA00022692"/>
    </source>
</evidence>
<dbReference type="PANTHER" id="PTHR33228">
    <property type="entry name" value="PROTEIN GLUTAMINE DUMPER 4-RELATED"/>
    <property type="match status" value="1"/>
</dbReference>
<protein>
    <submittedName>
        <fullName evidence="10">Uncharacterized protein</fullName>
    </submittedName>
</protein>
<dbReference type="EMBL" id="JAJSOW010000108">
    <property type="protein sequence ID" value="KAI9154312.1"/>
    <property type="molecule type" value="Genomic_DNA"/>
</dbReference>
<keyword evidence="5" id="KW-0029">Amino-acid transport</keyword>
<evidence type="ECO:0000256" key="9">
    <source>
        <dbReference type="SAM" id="Phobius"/>
    </source>
</evidence>
<reference evidence="10" key="2">
    <citation type="submission" date="2023-02" db="EMBL/GenBank/DDBJ databases">
        <authorList>
            <person name="Swenson N.G."/>
            <person name="Wegrzyn J.L."/>
            <person name="Mcevoy S.L."/>
        </authorList>
    </citation>
    <scope>NUCLEOTIDE SEQUENCE</scope>
    <source>
        <strain evidence="10">91603</strain>
        <tissue evidence="10">Leaf</tissue>
    </source>
</reference>
<dbReference type="PANTHER" id="PTHR33228:SF76">
    <property type="entry name" value="PROTEIN GLUTAMINE DUMPER 7"/>
    <property type="match status" value="1"/>
</dbReference>
<feature type="region of interest" description="Disordered" evidence="8">
    <location>
        <begin position="53"/>
        <end position="72"/>
    </location>
</feature>
<accession>A0AAD5I7E1</accession>